<keyword evidence="1" id="KW-0175">Coiled coil</keyword>
<accession>G0TRH9</accession>
<evidence type="ECO:0000256" key="2">
    <source>
        <dbReference type="SAM" id="MobiDB-lite"/>
    </source>
</evidence>
<feature type="compositionally biased region" description="Basic and acidic residues" evidence="2">
    <location>
        <begin position="250"/>
        <end position="266"/>
    </location>
</feature>
<dbReference type="EMBL" id="HE573017">
    <property type="protein sequence ID" value="CCC46543.1"/>
    <property type="molecule type" value="Genomic_DNA"/>
</dbReference>
<protein>
    <recommendedName>
        <fullName evidence="4">PDZ domain-containing protein</fullName>
    </recommendedName>
</protein>
<name>G0TRH9_TRYVY</name>
<evidence type="ECO:0000313" key="3">
    <source>
        <dbReference type="EMBL" id="CCC46543.1"/>
    </source>
</evidence>
<feature type="non-terminal residue" evidence="3">
    <location>
        <position position="1"/>
    </location>
</feature>
<feature type="compositionally biased region" description="Low complexity" evidence="2">
    <location>
        <begin position="367"/>
        <end position="377"/>
    </location>
</feature>
<gene>
    <name evidence="3" type="ORF">TVY486_0101905</name>
</gene>
<feature type="compositionally biased region" description="Polar residues" evidence="2">
    <location>
        <begin position="353"/>
        <end position="362"/>
    </location>
</feature>
<reference evidence="3" key="1">
    <citation type="journal article" date="2012" name="Proc. Natl. Acad. Sci. U.S.A.">
        <title>Antigenic diversity is generated by distinct evolutionary mechanisms in African trypanosome species.</title>
        <authorList>
            <person name="Jackson A.P."/>
            <person name="Berry A."/>
            <person name="Aslett M."/>
            <person name="Allison H.C."/>
            <person name="Burton P."/>
            <person name="Vavrova-Anderson J."/>
            <person name="Brown R."/>
            <person name="Browne H."/>
            <person name="Corton N."/>
            <person name="Hauser H."/>
            <person name="Gamble J."/>
            <person name="Gilderthorp R."/>
            <person name="Marcello L."/>
            <person name="McQuillan J."/>
            <person name="Otto T.D."/>
            <person name="Quail M.A."/>
            <person name="Sanders M.J."/>
            <person name="van Tonder A."/>
            <person name="Ginger M.L."/>
            <person name="Field M.C."/>
            <person name="Barry J.D."/>
            <person name="Hertz-Fowler C."/>
            <person name="Berriman M."/>
        </authorList>
    </citation>
    <scope>NUCLEOTIDE SEQUENCE</scope>
    <source>
        <strain evidence="3">Y486</strain>
    </source>
</reference>
<feature type="region of interest" description="Disordered" evidence="2">
    <location>
        <begin position="353"/>
        <end position="390"/>
    </location>
</feature>
<feature type="compositionally biased region" description="Low complexity" evidence="2">
    <location>
        <begin position="97"/>
        <end position="110"/>
    </location>
</feature>
<dbReference type="AlphaFoldDB" id="G0TRH9"/>
<feature type="region of interest" description="Disordered" evidence="2">
    <location>
        <begin position="96"/>
        <end position="323"/>
    </location>
</feature>
<feature type="compositionally biased region" description="Polar residues" evidence="2">
    <location>
        <begin position="205"/>
        <end position="222"/>
    </location>
</feature>
<organism evidence="3">
    <name type="scientific">Trypanosoma vivax (strain Y486)</name>
    <dbReference type="NCBI Taxonomy" id="1055687"/>
    <lineage>
        <taxon>Eukaryota</taxon>
        <taxon>Discoba</taxon>
        <taxon>Euglenozoa</taxon>
        <taxon>Kinetoplastea</taxon>
        <taxon>Metakinetoplastina</taxon>
        <taxon>Trypanosomatida</taxon>
        <taxon>Trypanosomatidae</taxon>
        <taxon>Trypanosoma</taxon>
        <taxon>Duttonella</taxon>
    </lineage>
</organism>
<feature type="coiled-coil region" evidence="1">
    <location>
        <begin position="441"/>
        <end position="468"/>
    </location>
</feature>
<sequence length="942" mass="106011">DALLLTSVSGHLFVNAALTAGMGPSKEGSAGSTASTSTGIVGSLMTDSSTRRLAENPCHILDNPALWMGLRLEFPVMEACDRCVEALLARHAVEMGNSRTSTQSSNRSNSLPRSERTDSKTSGSKSGHYVATAGTATGVPSDRMHTCRSPAVPYEGSYGSSEPYASITSSKNGIRRSPNPAPQSRGGEYPSEISEAQGGSPGDRGQSQLPRQRSGSATLSNTRGEERRVSSQNGSRDGGSTPRGLPQRSRRSDGSKERSAMSELRSRHNSIPSQRSDDGDIARQSVRSSHDSASTPRSQSRRSQRSDDSTEGRGPNVIRHHHEPLLSNAPTTWTFRLLQSLYELRHFFANEPQSANNASQSLRRASRGTSRATTPRGNYRHSAAPGRSTTNAYMFDEDALSDVELVGENVSDPVARMYELQRAQEEKARQREIEMGAAHERKQMALQQQRLMEQLEKLQQDESTWRSRITLNEAQMRQAASTSAAYTPRVASCRNAHELEEKEQVDRAVLEVGYARQMQALMRAHRRSMAYLRLLMQEADRRARHIELEEAVRTELDLMLNPQRWRKAASMPEVNERARRQKLIAAEAKQRNNIYTNLRTFLVDALQNEMEALVNDEMTARMVTTADEVKKRIDLYCWSQSSGALTPRTGRSTGTIQNAMSPQALQALLAEESMERVHLGNEERRRLHLFQREYVLTTEDVMRNEIELRELDDHVLMLDILVQRNRALLERRRQDQESAIKLLNEEQFYRKGIISDERDELEVMVERFDAELNLLFVEETGRLSPLHDLECANRRRCMMNSPRQTKMFHYMTFLPEDMDHPPTANLAIEGMLGCSINKNLEVTCIARPLPKAEGEDLQFQAGDMILDVAGYSLHSLSHLREVLANRAMQIQHEALEEFDDVPEDELTTNPALQKYVEVLCEHHNFLVQVLRGCDIFQIIVKS</sequence>
<feature type="compositionally biased region" description="Polar residues" evidence="2">
    <location>
        <begin position="285"/>
        <end position="296"/>
    </location>
</feature>
<proteinExistence type="predicted"/>
<evidence type="ECO:0000256" key="1">
    <source>
        <dbReference type="SAM" id="Coils"/>
    </source>
</evidence>
<evidence type="ECO:0008006" key="4">
    <source>
        <dbReference type="Google" id="ProtNLM"/>
    </source>
</evidence>
<dbReference type="VEuPathDB" id="TriTrypDB:TvY486_0101905"/>